<keyword evidence="2" id="KW-0812">Transmembrane</keyword>
<protein>
    <recommendedName>
        <fullName evidence="3">TPM domain-containing protein</fullName>
    </recommendedName>
</protein>
<dbReference type="InterPro" id="IPR007621">
    <property type="entry name" value="TPM_dom"/>
</dbReference>
<dbReference type="OrthoDB" id="9806054at2"/>
<evidence type="ECO:0000259" key="3">
    <source>
        <dbReference type="Pfam" id="PF04536"/>
    </source>
</evidence>
<keyword evidence="2" id="KW-0472">Membrane</keyword>
<name>A0A0H5SIF7_HERHM</name>
<organism evidence="4 5">
    <name type="scientific">Herbinix hemicellulosilytica</name>
    <dbReference type="NCBI Taxonomy" id="1564487"/>
    <lineage>
        <taxon>Bacteria</taxon>
        <taxon>Bacillati</taxon>
        <taxon>Bacillota</taxon>
        <taxon>Clostridia</taxon>
        <taxon>Lachnospirales</taxon>
        <taxon>Lachnospiraceae</taxon>
        <taxon>Herbinix</taxon>
    </lineage>
</organism>
<feature type="domain" description="TPM" evidence="3">
    <location>
        <begin position="56"/>
        <end position="170"/>
    </location>
</feature>
<evidence type="ECO:0000256" key="1">
    <source>
        <dbReference type="SAM" id="MobiDB-lite"/>
    </source>
</evidence>
<dbReference type="Proteomes" id="UP000236497">
    <property type="component" value="Unassembled WGS sequence"/>
</dbReference>
<evidence type="ECO:0000313" key="4">
    <source>
        <dbReference type="EMBL" id="CRZ35264.1"/>
    </source>
</evidence>
<feature type="region of interest" description="Disordered" evidence="1">
    <location>
        <begin position="283"/>
        <end position="328"/>
    </location>
</feature>
<dbReference type="EMBL" id="CVTD020000023">
    <property type="protein sequence ID" value="CRZ35264.1"/>
    <property type="molecule type" value="Genomic_DNA"/>
</dbReference>
<accession>A0A0H5SIF7</accession>
<keyword evidence="5" id="KW-1185">Reference proteome</keyword>
<dbReference type="Pfam" id="PF04536">
    <property type="entry name" value="TPM_phosphatase"/>
    <property type="match status" value="1"/>
</dbReference>
<feature type="transmembrane region" description="Helical" evidence="2">
    <location>
        <begin position="230"/>
        <end position="251"/>
    </location>
</feature>
<dbReference type="AlphaFoldDB" id="A0A0H5SIF7"/>
<evidence type="ECO:0000313" key="5">
    <source>
        <dbReference type="Proteomes" id="UP000236497"/>
    </source>
</evidence>
<feature type="compositionally biased region" description="Low complexity" evidence="1">
    <location>
        <begin position="317"/>
        <end position="328"/>
    </location>
</feature>
<reference evidence="4 5" key="1">
    <citation type="submission" date="2015-06" db="EMBL/GenBank/DDBJ databases">
        <authorList>
            <person name="Wibberg Daniel"/>
        </authorList>
    </citation>
    <scope>NUCLEOTIDE SEQUENCE [LARGE SCALE GENOMIC DNA]</scope>
    <source>
        <strain evidence="4 5">T3/55T</strain>
    </source>
</reference>
<gene>
    <name evidence="4" type="ORF">HHT355_2066</name>
</gene>
<dbReference type="Gene3D" id="3.10.310.50">
    <property type="match status" value="1"/>
</dbReference>
<sequence length="328" mass="36846">MTMNKLLIKLAKTFILYFAAPLILLSAVYCIVAGSFTGTAYASTDYVTDYENGRRIFDEAGLLTDTEREYLESLSKKYGEQAGIEIIVLTHNDAHAVYPEKYIEDFEDLLPVDDRVYFLYDLYRGEIFMEGYGLAETYIHSKRIDEIFDSVEDDLRNGNYLEAFKTYIIQSAAYLEDDTELNYDHNYKYDTPPADFDADNKYTYDDYDYNYHYKSYYKAEQKKNNILFNVWFQLLISLFIGGSVVGVLAYSSGGVMTAGARDYLDRSKSGLIGCKDQYTHSTVSKVRKPSSNSSSGGGVKSSGGFNSGGFRGGVSSGGRSHSSGGRKL</sequence>
<dbReference type="RefSeq" id="WP_103203354.1">
    <property type="nucleotide sequence ID" value="NZ_CVTD020000023.1"/>
</dbReference>
<keyword evidence="2" id="KW-1133">Transmembrane helix</keyword>
<feature type="compositionally biased region" description="Gly residues" evidence="1">
    <location>
        <begin position="295"/>
        <end position="316"/>
    </location>
</feature>
<proteinExistence type="predicted"/>
<evidence type="ECO:0000256" key="2">
    <source>
        <dbReference type="SAM" id="Phobius"/>
    </source>
</evidence>